<dbReference type="EMBL" id="BAABCT010000002">
    <property type="protein sequence ID" value="GAA4066892.1"/>
    <property type="molecule type" value="Genomic_DNA"/>
</dbReference>
<organism evidence="1 2">
    <name type="scientific">Flavobacterium cheonanense</name>
    <dbReference type="NCBI Taxonomy" id="706183"/>
    <lineage>
        <taxon>Bacteria</taxon>
        <taxon>Pseudomonadati</taxon>
        <taxon>Bacteroidota</taxon>
        <taxon>Flavobacteriia</taxon>
        <taxon>Flavobacteriales</taxon>
        <taxon>Flavobacteriaceae</taxon>
        <taxon>Flavobacterium</taxon>
    </lineage>
</organism>
<evidence type="ECO:0000313" key="1">
    <source>
        <dbReference type="EMBL" id="GAA4066892.1"/>
    </source>
</evidence>
<dbReference type="Proteomes" id="UP001500367">
    <property type="component" value="Unassembled WGS sequence"/>
</dbReference>
<gene>
    <name evidence="1" type="ORF">GCM10022389_09700</name>
</gene>
<sequence length="163" mass="18653">MENKFKVTVPKPCHEDWNLMNPTEKGRFCDVCTKSVVDFTDKSSTEIQEYFLINNNQRVCGRFRNEQISKFDIKIPINVLIKQKTFQKAFLLALFIAMGSSLFSCKNHNDETLGEVSVVDSTKQIKEVPQRTIGIVLPPKEKETLIGDTIYISTDSTKTKKIE</sequence>
<evidence type="ECO:0000313" key="2">
    <source>
        <dbReference type="Proteomes" id="UP001500367"/>
    </source>
</evidence>
<name>A0ABP7VH76_9FLAO</name>
<reference evidence="2" key="1">
    <citation type="journal article" date="2019" name="Int. J. Syst. Evol. Microbiol.">
        <title>The Global Catalogue of Microorganisms (GCM) 10K type strain sequencing project: providing services to taxonomists for standard genome sequencing and annotation.</title>
        <authorList>
            <consortium name="The Broad Institute Genomics Platform"/>
            <consortium name="The Broad Institute Genome Sequencing Center for Infectious Disease"/>
            <person name="Wu L."/>
            <person name="Ma J."/>
        </authorList>
    </citation>
    <scope>NUCLEOTIDE SEQUENCE [LARGE SCALE GENOMIC DNA]</scope>
    <source>
        <strain evidence="2">JCM 17069</strain>
    </source>
</reference>
<keyword evidence="2" id="KW-1185">Reference proteome</keyword>
<proteinExistence type="predicted"/>
<accession>A0ABP7VH76</accession>
<protein>
    <submittedName>
        <fullName evidence="1">Uncharacterized protein</fullName>
    </submittedName>
</protein>
<dbReference type="RefSeq" id="WP_344815636.1">
    <property type="nucleotide sequence ID" value="NZ_BAABCT010000002.1"/>
</dbReference>
<comment type="caution">
    <text evidence="1">The sequence shown here is derived from an EMBL/GenBank/DDBJ whole genome shotgun (WGS) entry which is preliminary data.</text>
</comment>